<protein>
    <submittedName>
        <fullName evidence="2">Uncharacterized protein</fullName>
    </submittedName>
</protein>
<keyword evidence="3" id="KW-1185">Reference proteome</keyword>
<name>A0AAV4UJ32_CAEEX</name>
<sequence length="129" mass="14655">MHDSLSSSPSSSTEDWMSSVDDDGEDDSISFPEEQVLEIFLFLHFFPYSLPDFQFLNFLLSSDEYFSLTDVFRHAKVGCHLSLGRVEIRNGIDFKGINLFGKKSVDSYSLNCYTDECILDNPSLSVDEN</sequence>
<feature type="compositionally biased region" description="Low complexity" evidence="1">
    <location>
        <begin position="1"/>
        <end position="19"/>
    </location>
</feature>
<reference evidence="2 3" key="1">
    <citation type="submission" date="2021-06" db="EMBL/GenBank/DDBJ databases">
        <title>Caerostris extrusa draft genome.</title>
        <authorList>
            <person name="Kono N."/>
            <person name="Arakawa K."/>
        </authorList>
    </citation>
    <scope>NUCLEOTIDE SEQUENCE [LARGE SCALE GENOMIC DNA]</scope>
</reference>
<accession>A0AAV4UJ32</accession>
<evidence type="ECO:0000313" key="3">
    <source>
        <dbReference type="Proteomes" id="UP001054945"/>
    </source>
</evidence>
<dbReference type="EMBL" id="BPLR01012975">
    <property type="protein sequence ID" value="GIY57857.1"/>
    <property type="molecule type" value="Genomic_DNA"/>
</dbReference>
<organism evidence="2 3">
    <name type="scientific">Caerostris extrusa</name>
    <name type="common">Bark spider</name>
    <name type="synonym">Caerostris bankana</name>
    <dbReference type="NCBI Taxonomy" id="172846"/>
    <lineage>
        <taxon>Eukaryota</taxon>
        <taxon>Metazoa</taxon>
        <taxon>Ecdysozoa</taxon>
        <taxon>Arthropoda</taxon>
        <taxon>Chelicerata</taxon>
        <taxon>Arachnida</taxon>
        <taxon>Araneae</taxon>
        <taxon>Araneomorphae</taxon>
        <taxon>Entelegynae</taxon>
        <taxon>Araneoidea</taxon>
        <taxon>Araneidae</taxon>
        <taxon>Caerostris</taxon>
    </lineage>
</organism>
<comment type="caution">
    <text evidence="2">The sequence shown here is derived from an EMBL/GenBank/DDBJ whole genome shotgun (WGS) entry which is preliminary data.</text>
</comment>
<gene>
    <name evidence="2" type="ORF">CEXT_9071</name>
</gene>
<evidence type="ECO:0000313" key="2">
    <source>
        <dbReference type="EMBL" id="GIY57857.1"/>
    </source>
</evidence>
<dbReference type="AlphaFoldDB" id="A0AAV4UJ32"/>
<feature type="region of interest" description="Disordered" evidence="1">
    <location>
        <begin position="1"/>
        <end position="28"/>
    </location>
</feature>
<evidence type="ECO:0000256" key="1">
    <source>
        <dbReference type="SAM" id="MobiDB-lite"/>
    </source>
</evidence>
<dbReference type="Proteomes" id="UP001054945">
    <property type="component" value="Unassembled WGS sequence"/>
</dbReference>
<proteinExistence type="predicted"/>